<dbReference type="AlphaFoldDB" id="A0A9N8F0X2"/>
<evidence type="ECO:0000256" key="1">
    <source>
        <dbReference type="SAM" id="Phobius"/>
    </source>
</evidence>
<sequence length="103" mass="11620">MVRVWYTPPPFGPGTDLHTTAYGCKEGVSPNWVVRLSKMPKPIGIGVPVLISCLICYIPFANQKLPFTFDPEYLAARRAYMRYHNMNPIFGISSKQSRATDPE</sequence>
<dbReference type="Proteomes" id="UP001153069">
    <property type="component" value="Unassembled WGS sequence"/>
</dbReference>
<organism evidence="2 3">
    <name type="scientific">Seminavis robusta</name>
    <dbReference type="NCBI Taxonomy" id="568900"/>
    <lineage>
        <taxon>Eukaryota</taxon>
        <taxon>Sar</taxon>
        <taxon>Stramenopiles</taxon>
        <taxon>Ochrophyta</taxon>
        <taxon>Bacillariophyta</taxon>
        <taxon>Bacillariophyceae</taxon>
        <taxon>Bacillariophycidae</taxon>
        <taxon>Naviculales</taxon>
        <taxon>Naviculaceae</taxon>
        <taxon>Seminavis</taxon>
    </lineage>
</organism>
<keyword evidence="1" id="KW-0812">Transmembrane</keyword>
<evidence type="ECO:0000313" key="2">
    <source>
        <dbReference type="EMBL" id="CAB9529950.1"/>
    </source>
</evidence>
<keyword evidence="1" id="KW-1133">Transmembrane helix</keyword>
<gene>
    <name evidence="2" type="ORF">SEMRO_2687_G334591.1</name>
</gene>
<dbReference type="InterPro" id="IPR036639">
    <property type="entry name" value="Cyt_c_oxidase_su4_sf"/>
</dbReference>
<keyword evidence="3" id="KW-1185">Reference proteome</keyword>
<reference evidence="2" key="1">
    <citation type="submission" date="2020-06" db="EMBL/GenBank/DDBJ databases">
        <authorList>
            <consortium name="Plant Systems Biology data submission"/>
        </authorList>
    </citation>
    <scope>NUCLEOTIDE SEQUENCE</scope>
    <source>
        <strain evidence="2">D6</strain>
    </source>
</reference>
<evidence type="ECO:0000313" key="3">
    <source>
        <dbReference type="Proteomes" id="UP001153069"/>
    </source>
</evidence>
<protein>
    <submittedName>
        <fullName evidence="2">Uncharacterized protein</fullName>
    </submittedName>
</protein>
<keyword evidence="1" id="KW-0472">Membrane</keyword>
<dbReference type="EMBL" id="CAICTM010002685">
    <property type="protein sequence ID" value="CAB9529950.1"/>
    <property type="molecule type" value="Genomic_DNA"/>
</dbReference>
<dbReference type="OrthoDB" id="35401at2759"/>
<name>A0A9N8F0X2_9STRA</name>
<accession>A0A9N8F0X2</accession>
<dbReference type="Gene3D" id="1.10.442.10">
    <property type="entry name" value="Cytochrome c oxidase subunit IV"/>
    <property type="match status" value="1"/>
</dbReference>
<proteinExistence type="predicted"/>
<dbReference type="SUPFAM" id="SSF81406">
    <property type="entry name" value="Mitochondrial cytochrome c oxidase subunit IV"/>
    <property type="match status" value="1"/>
</dbReference>
<comment type="caution">
    <text evidence="2">The sequence shown here is derived from an EMBL/GenBank/DDBJ whole genome shotgun (WGS) entry which is preliminary data.</text>
</comment>
<dbReference type="GO" id="GO:0005739">
    <property type="term" value="C:mitochondrion"/>
    <property type="evidence" value="ECO:0007669"/>
    <property type="project" value="GOC"/>
</dbReference>
<dbReference type="GO" id="GO:0006123">
    <property type="term" value="P:mitochondrial electron transport, cytochrome c to oxygen"/>
    <property type="evidence" value="ECO:0007669"/>
    <property type="project" value="InterPro"/>
</dbReference>
<feature type="transmembrane region" description="Helical" evidence="1">
    <location>
        <begin position="42"/>
        <end position="60"/>
    </location>
</feature>
<dbReference type="GO" id="GO:0045277">
    <property type="term" value="C:respiratory chain complex IV"/>
    <property type="evidence" value="ECO:0007669"/>
    <property type="project" value="InterPro"/>
</dbReference>